<keyword evidence="6" id="KW-0285">Flavoprotein</keyword>
<dbReference type="InterPro" id="IPR012135">
    <property type="entry name" value="Dihydroorotate_DH_1_2"/>
</dbReference>
<reference evidence="11" key="1">
    <citation type="submission" date="2018-05" db="EMBL/GenBank/DDBJ databases">
        <authorList>
            <person name="Lanie J.A."/>
            <person name="Ng W.-L."/>
            <person name="Kazmierczak K.M."/>
            <person name="Andrzejewski T.M."/>
            <person name="Davidsen T.M."/>
            <person name="Wayne K.J."/>
            <person name="Tettelin H."/>
            <person name="Glass J.I."/>
            <person name="Rusch D."/>
            <person name="Podicherti R."/>
            <person name="Tsui H.-C.T."/>
            <person name="Winkler M.E."/>
        </authorList>
    </citation>
    <scope>NUCLEOTIDE SEQUENCE</scope>
</reference>
<evidence type="ECO:0000256" key="4">
    <source>
        <dbReference type="ARBA" id="ARBA00008008"/>
    </source>
</evidence>
<dbReference type="InterPro" id="IPR050074">
    <property type="entry name" value="DHO_dehydrogenase"/>
</dbReference>
<keyword evidence="5" id="KW-0963">Cytoplasm</keyword>
<dbReference type="PROSITE" id="PS00911">
    <property type="entry name" value="DHODEHASE_1"/>
    <property type="match status" value="1"/>
</dbReference>
<evidence type="ECO:0000256" key="3">
    <source>
        <dbReference type="ARBA" id="ARBA00004725"/>
    </source>
</evidence>
<evidence type="ECO:0000313" key="11">
    <source>
        <dbReference type="EMBL" id="SVA64836.1"/>
    </source>
</evidence>
<dbReference type="PROSITE" id="PS00912">
    <property type="entry name" value="DHODEHASE_2"/>
    <property type="match status" value="1"/>
</dbReference>
<accession>A0A381XJA5</accession>
<comment type="similarity">
    <text evidence="4">Belongs to the dihydroorotate dehydrogenase family. Type 1 subfamily.</text>
</comment>
<keyword evidence="7" id="KW-0288">FMN</keyword>
<dbReference type="PIRSF" id="PIRSF000164">
    <property type="entry name" value="DHO_oxidase"/>
    <property type="match status" value="1"/>
</dbReference>
<dbReference type="GO" id="GO:0006207">
    <property type="term" value="P:'de novo' pyrimidine nucleobase biosynthetic process"/>
    <property type="evidence" value="ECO:0007669"/>
    <property type="project" value="InterPro"/>
</dbReference>
<comment type="pathway">
    <text evidence="3">Pyrimidine metabolism; UMP biosynthesis via de novo pathway.</text>
</comment>
<evidence type="ECO:0000256" key="7">
    <source>
        <dbReference type="ARBA" id="ARBA00022643"/>
    </source>
</evidence>
<evidence type="ECO:0000256" key="8">
    <source>
        <dbReference type="ARBA" id="ARBA00022975"/>
    </source>
</evidence>
<evidence type="ECO:0000256" key="6">
    <source>
        <dbReference type="ARBA" id="ARBA00022630"/>
    </source>
</evidence>
<evidence type="ECO:0000259" key="10">
    <source>
        <dbReference type="Pfam" id="PF01180"/>
    </source>
</evidence>
<dbReference type="InterPro" id="IPR024920">
    <property type="entry name" value="Dihydroorotate_DH_1"/>
</dbReference>
<dbReference type="Gene3D" id="3.20.20.70">
    <property type="entry name" value="Aldolase class I"/>
    <property type="match status" value="1"/>
</dbReference>
<dbReference type="InterPro" id="IPR001295">
    <property type="entry name" value="Dihydroorotate_DH_CS"/>
</dbReference>
<dbReference type="InterPro" id="IPR005720">
    <property type="entry name" value="Dihydroorotate_DH_cat"/>
</dbReference>
<dbReference type="AlphaFoldDB" id="A0A381XJA5"/>
<evidence type="ECO:0000256" key="2">
    <source>
        <dbReference type="ARBA" id="ARBA00004496"/>
    </source>
</evidence>
<comment type="cofactor">
    <cofactor evidence="1">
        <name>FMN</name>
        <dbReference type="ChEBI" id="CHEBI:58210"/>
    </cofactor>
</comment>
<dbReference type="UniPathway" id="UPA00070"/>
<keyword evidence="8" id="KW-0665">Pyrimidine biosynthesis</keyword>
<sequence length="275" mass="29781">MADVNQWGGIITKSVTRHPREGNPPPRIAETRSGMLNSIGLANLGVEKYCNEIIPLLNELQTKVIINIAGSAMKDYLETMEMLESKNGKHVGYEINISCPNVKEGGIEFGVNCEMTEQLTIEMRKRTDKLIIMKLSPNVTRIEDIAQAAESGGADAVSAINTVVGMAIDLKTRKPKLNTTFGGLSGPAIKPIAIANVHKVFKAVNIPIIGIGGIATAKDVVEFLLAGATMVQIGTMNYQNPNLGAQIKEDLSEYYSQNGIEKTEDLIGKVEYHSN</sequence>
<dbReference type="InterPro" id="IPR033888">
    <property type="entry name" value="DHOD_1B"/>
</dbReference>
<dbReference type="CDD" id="cd04740">
    <property type="entry name" value="DHOD_1B_like"/>
    <property type="match status" value="1"/>
</dbReference>
<keyword evidence="9" id="KW-0560">Oxidoreductase</keyword>
<evidence type="ECO:0000256" key="1">
    <source>
        <dbReference type="ARBA" id="ARBA00001917"/>
    </source>
</evidence>
<dbReference type="Pfam" id="PF01180">
    <property type="entry name" value="DHO_dh"/>
    <property type="match status" value="1"/>
</dbReference>
<comment type="subcellular location">
    <subcellularLocation>
        <location evidence="2">Cytoplasm</location>
    </subcellularLocation>
</comment>
<dbReference type="GO" id="GO:0004152">
    <property type="term" value="F:dihydroorotate dehydrogenase activity"/>
    <property type="evidence" value="ECO:0007669"/>
    <property type="project" value="InterPro"/>
</dbReference>
<feature type="domain" description="Dihydroorotate dehydrogenase catalytic" evidence="10">
    <location>
        <begin position="3"/>
        <end position="253"/>
    </location>
</feature>
<dbReference type="FunFam" id="3.20.20.70:FF:000027">
    <property type="entry name" value="Dihydropyrimidine dehydrogenase [NADP(+)]"/>
    <property type="match status" value="1"/>
</dbReference>
<gene>
    <name evidence="11" type="ORF">METZ01_LOCUS117690</name>
</gene>
<name>A0A381XJA5_9ZZZZ</name>
<dbReference type="EMBL" id="UINC01015388">
    <property type="protein sequence ID" value="SVA64836.1"/>
    <property type="molecule type" value="Genomic_DNA"/>
</dbReference>
<dbReference type="HAMAP" id="MF_00224">
    <property type="entry name" value="DHO_dh_type1"/>
    <property type="match status" value="1"/>
</dbReference>
<dbReference type="InterPro" id="IPR013785">
    <property type="entry name" value="Aldolase_TIM"/>
</dbReference>
<dbReference type="SUPFAM" id="SSF51395">
    <property type="entry name" value="FMN-linked oxidoreductases"/>
    <property type="match status" value="1"/>
</dbReference>
<dbReference type="PANTHER" id="PTHR48109">
    <property type="entry name" value="DIHYDROOROTATE DEHYDROGENASE (QUINONE), MITOCHONDRIAL-RELATED"/>
    <property type="match status" value="1"/>
</dbReference>
<evidence type="ECO:0000256" key="5">
    <source>
        <dbReference type="ARBA" id="ARBA00022490"/>
    </source>
</evidence>
<proteinExistence type="inferred from homology"/>
<protein>
    <recommendedName>
        <fullName evidence="10">Dihydroorotate dehydrogenase catalytic domain-containing protein</fullName>
    </recommendedName>
</protein>
<dbReference type="InterPro" id="IPR049622">
    <property type="entry name" value="Dihydroorotate_DH_I"/>
</dbReference>
<dbReference type="PANTHER" id="PTHR48109:SF1">
    <property type="entry name" value="DIHYDROOROTATE DEHYDROGENASE (FUMARATE)"/>
    <property type="match status" value="1"/>
</dbReference>
<evidence type="ECO:0000256" key="9">
    <source>
        <dbReference type="ARBA" id="ARBA00023002"/>
    </source>
</evidence>
<dbReference type="GO" id="GO:0044205">
    <property type="term" value="P:'de novo' UMP biosynthetic process"/>
    <property type="evidence" value="ECO:0007669"/>
    <property type="project" value="UniProtKB-UniPathway"/>
</dbReference>
<dbReference type="NCBIfam" id="TIGR01037">
    <property type="entry name" value="pyrD_sub1_fam"/>
    <property type="match status" value="1"/>
</dbReference>
<dbReference type="GO" id="GO:0005737">
    <property type="term" value="C:cytoplasm"/>
    <property type="evidence" value="ECO:0007669"/>
    <property type="project" value="UniProtKB-SubCell"/>
</dbReference>
<organism evidence="11">
    <name type="scientific">marine metagenome</name>
    <dbReference type="NCBI Taxonomy" id="408172"/>
    <lineage>
        <taxon>unclassified sequences</taxon>
        <taxon>metagenomes</taxon>
        <taxon>ecological metagenomes</taxon>
    </lineage>
</organism>
<dbReference type="NCBIfam" id="NF005574">
    <property type="entry name" value="PRK07259.1"/>
    <property type="match status" value="1"/>
</dbReference>